<dbReference type="Proteomes" id="UP001156690">
    <property type="component" value="Unassembled WGS sequence"/>
</dbReference>
<protein>
    <recommendedName>
        <fullName evidence="3">DUF3179 domain-containing protein</fullName>
    </recommendedName>
</protein>
<name>A0AAV5NUT0_9VIBR</name>
<gene>
    <name evidence="1" type="ORF">GCM10007932_35840</name>
</gene>
<dbReference type="InterPro" id="IPR021516">
    <property type="entry name" value="DUF3179"/>
</dbReference>
<accession>A0AAV5NUT0</accession>
<sequence>MRLYRRNGLLYTCLLLLSFQAYSLSLNGFELAGATIDSSEILHGGPPRDGIPSIDQPKFIPASKVDYLQKDDIVIGVEVNGVARAYPTRILVWHEIVNDRIKNTPFTVTYCPLCGTGMVFDARVDGKAKTFGVSGLLYRSDVLMYDRETESLWTQLGLTSVSGLETGKRLTWMPSKHMTWNAWQAANPNGEVLSLDTGYKRDYFGQAYARYFASDAPMFPVPENRNELPQKDWVVGVIVDGKAKAYPVSELEGNPHFEDTIGSKKLTVSYQKDARHPQVKDENGELVPSVMVFWFAWQAFYPETELYDG</sequence>
<reference evidence="2" key="1">
    <citation type="journal article" date="2019" name="Int. J. Syst. Evol. Microbiol.">
        <title>The Global Catalogue of Microorganisms (GCM) 10K type strain sequencing project: providing services to taxonomists for standard genome sequencing and annotation.</title>
        <authorList>
            <consortium name="The Broad Institute Genomics Platform"/>
            <consortium name="The Broad Institute Genome Sequencing Center for Infectious Disease"/>
            <person name="Wu L."/>
            <person name="Ma J."/>
        </authorList>
    </citation>
    <scope>NUCLEOTIDE SEQUENCE [LARGE SCALE GENOMIC DNA]</scope>
    <source>
        <strain evidence="2">NBRC 15640</strain>
    </source>
</reference>
<evidence type="ECO:0008006" key="3">
    <source>
        <dbReference type="Google" id="ProtNLM"/>
    </source>
</evidence>
<proteinExistence type="predicted"/>
<dbReference type="RefSeq" id="WP_126606614.1">
    <property type="nucleotide sequence ID" value="NZ_AP025145.1"/>
</dbReference>
<dbReference type="AlphaFoldDB" id="A0AAV5NUT0"/>
<organism evidence="1 2">
    <name type="scientific">Vibrio penaeicida</name>
    <dbReference type="NCBI Taxonomy" id="104609"/>
    <lineage>
        <taxon>Bacteria</taxon>
        <taxon>Pseudomonadati</taxon>
        <taxon>Pseudomonadota</taxon>
        <taxon>Gammaproteobacteria</taxon>
        <taxon>Vibrionales</taxon>
        <taxon>Vibrionaceae</taxon>
        <taxon>Vibrio</taxon>
    </lineage>
</organism>
<keyword evidence="2" id="KW-1185">Reference proteome</keyword>
<dbReference type="Pfam" id="PF11376">
    <property type="entry name" value="DUF3179"/>
    <property type="match status" value="1"/>
</dbReference>
<evidence type="ECO:0000313" key="2">
    <source>
        <dbReference type="Proteomes" id="UP001156690"/>
    </source>
</evidence>
<evidence type="ECO:0000313" key="1">
    <source>
        <dbReference type="EMBL" id="GLQ74223.1"/>
    </source>
</evidence>
<dbReference type="EMBL" id="BSNX01000055">
    <property type="protein sequence ID" value="GLQ74223.1"/>
    <property type="molecule type" value="Genomic_DNA"/>
</dbReference>
<comment type="caution">
    <text evidence="1">The sequence shown here is derived from an EMBL/GenBank/DDBJ whole genome shotgun (WGS) entry which is preliminary data.</text>
</comment>